<reference evidence="3" key="1">
    <citation type="submission" date="2013-07" db="EMBL/GenBank/DDBJ databases">
        <authorList>
            <person name="Geib S."/>
        </authorList>
    </citation>
    <scope>NUCLEOTIDE SEQUENCE</scope>
</reference>
<proteinExistence type="evidence at transcript level"/>
<dbReference type="CDD" id="cd00159">
    <property type="entry name" value="RhoGAP"/>
    <property type="match status" value="1"/>
</dbReference>
<dbReference type="GO" id="GO:0005737">
    <property type="term" value="C:cytoplasm"/>
    <property type="evidence" value="ECO:0007669"/>
    <property type="project" value="TreeGrafter"/>
</dbReference>
<dbReference type="SUPFAM" id="SSF48350">
    <property type="entry name" value="GTPase activation domain, GAP"/>
    <property type="match status" value="1"/>
</dbReference>
<reference evidence="3" key="2">
    <citation type="journal article" date="2014" name="BMC Genomics">
        <title>A genomic perspective to assessing quality of mass-reared SIT flies used in Mediterranean fruit fly (Ceratitis capitata) eradication in California.</title>
        <authorList>
            <person name="Calla B."/>
            <person name="Hall B."/>
            <person name="Hou S."/>
            <person name="Geib S.M."/>
        </authorList>
    </citation>
    <scope>NUCLEOTIDE SEQUENCE</scope>
</reference>
<dbReference type="InterPro" id="IPR050729">
    <property type="entry name" value="Rho-GAP"/>
</dbReference>
<dbReference type="GO" id="GO:0007165">
    <property type="term" value="P:signal transduction"/>
    <property type="evidence" value="ECO:0007669"/>
    <property type="project" value="InterPro"/>
</dbReference>
<dbReference type="InterPro" id="IPR008936">
    <property type="entry name" value="Rho_GTPase_activation_prot"/>
</dbReference>
<dbReference type="Gene3D" id="1.10.555.10">
    <property type="entry name" value="Rho GTPase activation protein"/>
    <property type="match status" value="1"/>
</dbReference>
<dbReference type="OrthoDB" id="79452at2759"/>
<organism evidence="3">
    <name type="scientific">Ceratitis capitata</name>
    <name type="common">Mediterranean fruit fly</name>
    <name type="synonym">Tephritis capitata</name>
    <dbReference type="NCBI Taxonomy" id="7213"/>
    <lineage>
        <taxon>Eukaryota</taxon>
        <taxon>Metazoa</taxon>
        <taxon>Ecdysozoa</taxon>
        <taxon>Arthropoda</taxon>
        <taxon>Hexapoda</taxon>
        <taxon>Insecta</taxon>
        <taxon>Pterygota</taxon>
        <taxon>Neoptera</taxon>
        <taxon>Endopterygota</taxon>
        <taxon>Diptera</taxon>
        <taxon>Brachycera</taxon>
        <taxon>Muscomorpha</taxon>
        <taxon>Tephritoidea</taxon>
        <taxon>Tephritidae</taxon>
        <taxon>Ceratitis</taxon>
        <taxon>Ceratitis</taxon>
    </lineage>
</organism>
<accession>W8BTW3</accession>
<evidence type="ECO:0000259" key="2">
    <source>
        <dbReference type="PROSITE" id="PS50238"/>
    </source>
</evidence>
<evidence type="ECO:0000313" key="3">
    <source>
        <dbReference type="EMBL" id="JAC02633.1"/>
    </source>
</evidence>
<dbReference type="GO" id="GO:0005096">
    <property type="term" value="F:GTPase activator activity"/>
    <property type="evidence" value="ECO:0007669"/>
    <property type="project" value="UniProtKB-KW"/>
</dbReference>
<dbReference type="Pfam" id="PF00620">
    <property type="entry name" value="RhoGAP"/>
    <property type="match status" value="1"/>
</dbReference>
<dbReference type="InterPro" id="IPR000198">
    <property type="entry name" value="RhoGAP_dom"/>
</dbReference>
<evidence type="ECO:0000256" key="1">
    <source>
        <dbReference type="ARBA" id="ARBA00022468"/>
    </source>
</evidence>
<gene>
    <name evidence="3" type="primary">RHG15</name>
</gene>
<dbReference type="PROSITE" id="PS50238">
    <property type="entry name" value="RHOGAP"/>
    <property type="match status" value="1"/>
</dbReference>
<keyword evidence="1" id="KW-0343">GTPase activation</keyword>
<feature type="domain" description="Rho-GAP" evidence="2">
    <location>
        <begin position="31"/>
        <end position="232"/>
    </location>
</feature>
<name>W8BTW3_CERCA</name>
<dbReference type="SMART" id="SM00324">
    <property type="entry name" value="RhoGAP"/>
    <property type="match status" value="1"/>
</dbReference>
<sequence>MPMCFCEIYRSCNKKLHLSTFHLHNEPCFDTEIEMVLKHEIHKTVPKIVVDCCDLIDERYRNSTEPIEGIYRQCGDYNKIQTLRFRIDANDYASLRQANIDIYTLTGVLKLFLREIKHPLVSANEAKTFIGQPNQWLLTDLTAKIEILKRLIRTLPEVNRDTMSYIFAHFNKLTKVPLQQISADTLAISISPTIFHPVQKGANTQDLKEIIKEGQLLADCVKIMIEYHSRIFENI</sequence>
<dbReference type="PANTHER" id="PTHR23176">
    <property type="entry name" value="RHO/RAC/CDC GTPASE-ACTIVATING PROTEIN"/>
    <property type="match status" value="1"/>
</dbReference>
<dbReference type="AlphaFoldDB" id="W8BTW3"/>
<protein>
    <submittedName>
        <fullName evidence="3">Rho GTPase-activating protein 15</fullName>
    </submittedName>
</protein>
<dbReference type="EMBL" id="GAMC01003923">
    <property type="protein sequence ID" value="JAC02633.1"/>
    <property type="molecule type" value="mRNA"/>
</dbReference>
<dbReference type="PANTHER" id="PTHR23176:SF129">
    <property type="entry name" value="RHO GTPASE ACTIVATING PROTEIN AT 16F, ISOFORM E-RELATED"/>
    <property type="match status" value="1"/>
</dbReference>